<feature type="transmembrane region" description="Helical" evidence="13">
    <location>
        <begin position="71"/>
        <end position="89"/>
    </location>
</feature>
<dbReference type="InterPro" id="IPR000276">
    <property type="entry name" value="GPCR_Rhodpsn"/>
</dbReference>
<dbReference type="GO" id="GO:0004930">
    <property type="term" value="F:G protein-coupled receptor activity"/>
    <property type="evidence" value="ECO:0007669"/>
    <property type="project" value="UniProtKB-KW"/>
</dbReference>
<evidence type="ECO:0000256" key="11">
    <source>
        <dbReference type="ARBA" id="ARBA00023180"/>
    </source>
</evidence>
<gene>
    <name evidence="15" type="ORF">GDO54_005899</name>
</gene>
<feature type="transmembrane region" description="Helical" evidence="13">
    <location>
        <begin position="132"/>
        <end position="164"/>
    </location>
</feature>
<evidence type="ECO:0000313" key="15">
    <source>
        <dbReference type="EMBL" id="DBA29841.1"/>
    </source>
</evidence>
<dbReference type="Pfam" id="PF13853">
    <property type="entry name" value="7tm_4"/>
    <property type="match status" value="1"/>
</dbReference>
<dbReference type="PANTHER" id="PTHR24242:SF408">
    <property type="entry name" value="OLFACTORY RECEPTOR 11A1-LIKE"/>
    <property type="match status" value="1"/>
</dbReference>
<dbReference type="EMBL" id="DYDO01000002">
    <property type="protein sequence ID" value="DBA29841.1"/>
    <property type="molecule type" value="Genomic_DNA"/>
</dbReference>
<organism evidence="15 16">
    <name type="scientific">Pyxicephalus adspersus</name>
    <name type="common">African bullfrog</name>
    <dbReference type="NCBI Taxonomy" id="30357"/>
    <lineage>
        <taxon>Eukaryota</taxon>
        <taxon>Metazoa</taxon>
        <taxon>Chordata</taxon>
        <taxon>Craniata</taxon>
        <taxon>Vertebrata</taxon>
        <taxon>Euteleostomi</taxon>
        <taxon>Amphibia</taxon>
        <taxon>Batrachia</taxon>
        <taxon>Anura</taxon>
        <taxon>Neobatrachia</taxon>
        <taxon>Ranoidea</taxon>
        <taxon>Pyxicephalidae</taxon>
        <taxon>Pyxicephalinae</taxon>
        <taxon>Pyxicephalus</taxon>
    </lineage>
</organism>
<feature type="transmembrane region" description="Helical" evidence="13">
    <location>
        <begin position="205"/>
        <end position="225"/>
    </location>
</feature>
<evidence type="ECO:0000256" key="8">
    <source>
        <dbReference type="ARBA" id="ARBA00023136"/>
    </source>
</evidence>
<sequence>MVEKNQTVVTEFFLLGFGDLQDLKIPVFVFLLIAYIMTVTGNALVIVLVMVSQNLHSPMYIFLTQLSLSEILFTSNILPGMLWLTLVGGGKINVIECFSHLYLLVVCTITQCLLLTTMSFDRYLAICRPLHYTIIMTFGLQLQIVTICWSTGFTLSILLLVFLYKLEFCGPDTINHFYCDIGPVLELSCTDISSVKLVTSMLSTPFLVCPFGFIMGTYISIFHTIMKISSSIRRQKAFSTCSSHLTVVGLYFGSLSSIYLFSPISSSSNTKKNLSIIYILVTPLFNPIIYCLRNQDIKWAIMKYIHIIFCTWKFQRNTNLRTQEKSIQN</sequence>
<dbReference type="Proteomes" id="UP001181693">
    <property type="component" value="Unassembled WGS sequence"/>
</dbReference>
<evidence type="ECO:0000256" key="12">
    <source>
        <dbReference type="ARBA" id="ARBA00023224"/>
    </source>
</evidence>
<keyword evidence="3" id="KW-0716">Sensory transduction</keyword>
<evidence type="ECO:0000256" key="5">
    <source>
        <dbReference type="ARBA" id="ARBA00022725"/>
    </source>
</evidence>
<dbReference type="PANTHER" id="PTHR24242">
    <property type="entry name" value="G-PROTEIN COUPLED RECEPTOR"/>
    <property type="match status" value="1"/>
</dbReference>
<comment type="caution">
    <text evidence="15">The sequence shown here is derived from an EMBL/GenBank/DDBJ whole genome shotgun (WGS) entry which is preliminary data.</text>
</comment>
<evidence type="ECO:0000256" key="7">
    <source>
        <dbReference type="ARBA" id="ARBA00023040"/>
    </source>
</evidence>
<dbReference type="GO" id="GO:0004984">
    <property type="term" value="F:olfactory receptor activity"/>
    <property type="evidence" value="ECO:0007669"/>
    <property type="project" value="InterPro"/>
</dbReference>
<reference evidence="15" key="1">
    <citation type="thesis" date="2020" institute="ProQuest LLC" country="789 East Eisenhower Parkway, Ann Arbor, MI, USA">
        <title>Comparative Genomics and Chromosome Evolution.</title>
        <authorList>
            <person name="Mudd A.B."/>
        </authorList>
    </citation>
    <scope>NUCLEOTIDE SEQUENCE</scope>
    <source>
        <strain evidence="15">1538</strain>
        <tissue evidence="15">Blood</tissue>
    </source>
</reference>
<evidence type="ECO:0000256" key="3">
    <source>
        <dbReference type="ARBA" id="ARBA00022606"/>
    </source>
</evidence>
<name>A0AAV3AYN9_PYXAD</name>
<keyword evidence="6 13" id="KW-1133">Transmembrane helix</keyword>
<evidence type="ECO:0000259" key="14">
    <source>
        <dbReference type="PROSITE" id="PS50262"/>
    </source>
</evidence>
<feature type="transmembrane region" description="Helical" evidence="13">
    <location>
        <begin position="25"/>
        <end position="51"/>
    </location>
</feature>
<feature type="transmembrane region" description="Helical" evidence="13">
    <location>
        <begin position="274"/>
        <end position="292"/>
    </location>
</feature>
<dbReference type="PRINTS" id="PR00245">
    <property type="entry name" value="OLFACTORYR"/>
</dbReference>
<dbReference type="AlphaFoldDB" id="A0AAV3AYN9"/>
<evidence type="ECO:0000256" key="6">
    <source>
        <dbReference type="ARBA" id="ARBA00022989"/>
    </source>
</evidence>
<dbReference type="Gene3D" id="1.20.1070.10">
    <property type="entry name" value="Rhodopsin 7-helix transmembrane proteins"/>
    <property type="match status" value="1"/>
</dbReference>
<keyword evidence="7" id="KW-0297">G-protein coupled receptor</keyword>
<evidence type="ECO:0000256" key="13">
    <source>
        <dbReference type="SAM" id="Phobius"/>
    </source>
</evidence>
<dbReference type="FunFam" id="1.20.1070.10:FF:000010">
    <property type="entry name" value="Olfactory receptor"/>
    <property type="match status" value="1"/>
</dbReference>
<evidence type="ECO:0000313" key="16">
    <source>
        <dbReference type="Proteomes" id="UP001181693"/>
    </source>
</evidence>
<keyword evidence="10" id="KW-0675">Receptor</keyword>
<comment type="subcellular location">
    <subcellularLocation>
        <location evidence="1">Cell membrane</location>
        <topology evidence="1">Multi-pass membrane protein</topology>
    </subcellularLocation>
</comment>
<accession>A0AAV3AYN9</accession>
<keyword evidence="9" id="KW-1015">Disulfide bond</keyword>
<evidence type="ECO:0000256" key="10">
    <source>
        <dbReference type="ARBA" id="ARBA00023170"/>
    </source>
</evidence>
<dbReference type="GO" id="GO:0005886">
    <property type="term" value="C:plasma membrane"/>
    <property type="evidence" value="ECO:0007669"/>
    <property type="project" value="UniProtKB-SubCell"/>
</dbReference>
<evidence type="ECO:0000256" key="2">
    <source>
        <dbReference type="ARBA" id="ARBA00022475"/>
    </source>
</evidence>
<feature type="transmembrane region" description="Helical" evidence="13">
    <location>
        <begin position="237"/>
        <end position="262"/>
    </location>
</feature>
<dbReference type="PRINTS" id="PR00237">
    <property type="entry name" value="GPCRRHODOPSN"/>
</dbReference>
<keyword evidence="11" id="KW-0325">Glycoprotein</keyword>
<evidence type="ECO:0000256" key="4">
    <source>
        <dbReference type="ARBA" id="ARBA00022692"/>
    </source>
</evidence>
<evidence type="ECO:0000256" key="1">
    <source>
        <dbReference type="ARBA" id="ARBA00004651"/>
    </source>
</evidence>
<keyword evidence="12" id="KW-0807">Transducer</keyword>
<dbReference type="SUPFAM" id="SSF81321">
    <property type="entry name" value="Family A G protein-coupled receptor-like"/>
    <property type="match status" value="1"/>
</dbReference>
<evidence type="ECO:0000256" key="9">
    <source>
        <dbReference type="ARBA" id="ARBA00023157"/>
    </source>
</evidence>
<feature type="domain" description="G-protein coupled receptors family 1 profile" evidence="14">
    <location>
        <begin position="41"/>
        <end position="290"/>
    </location>
</feature>
<feature type="transmembrane region" description="Helical" evidence="13">
    <location>
        <begin position="101"/>
        <end position="120"/>
    </location>
</feature>
<keyword evidence="8 13" id="KW-0472">Membrane</keyword>
<dbReference type="InterPro" id="IPR050939">
    <property type="entry name" value="Olfactory_GPCR1"/>
</dbReference>
<keyword evidence="4 13" id="KW-0812">Transmembrane</keyword>
<protein>
    <recommendedName>
        <fullName evidence="14">G-protein coupled receptors family 1 profile domain-containing protein</fullName>
    </recommendedName>
</protein>
<keyword evidence="5" id="KW-0552">Olfaction</keyword>
<dbReference type="InterPro" id="IPR017452">
    <property type="entry name" value="GPCR_Rhodpsn_7TM"/>
</dbReference>
<keyword evidence="16" id="KW-1185">Reference proteome</keyword>
<proteinExistence type="predicted"/>
<dbReference type="PROSITE" id="PS50262">
    <property type="entry name" value="G_PROTEIN_RECEP_F1_2"/>
    <property type="match status" value="1"/>
</dbReference>
<keyword evidence="2" id="KW-1003">Cell membrane</keyword>
<dbReference type="InterPro" id="IPR000725">
    <property type="entry name" value="Olfact_rcpt"/>
</dbReference>